<evidence type="ECO:0000313" key="3">
    <source>
        <dbReference type="Proteomes" id="UP000027222"/>
    </source>
</evidence>
<feature type="transmembrane region" description="Helical" evidence="1">
    <location>
        <begin position="251"/>
        <end position="272"/>
    </location>
</feature>
<dbReference type="OrthoDB" id="3351617at2759"/>
<reference evidence="3" key="1">
    <citation type="journal article" date="2014" name="Proc. Natl. Acad. Sci. U.S.A.">
        <title>Extensive sampling of basidiomycete genomes demonstrates inadequacy of the white-rot/brown-rot paradigm for wood decay fungi.</title>
        <authorList>
            <person name="Riley R."/>
            <person name="Salamov A.A."/>
            <person name="Brown D.W."/>
            <person name="Nagy L.G."/>
            <person name="Floudas D."/>
            <person name="Held B.W."/>
            <person name="Levasseur A."/>
            <person name="Lombard V."/>
            <person name="Morin E."/>
            <person name="Otillar R."/>
            <person name="Lindquist E.A."/>
            <person name="Sun H."/>
            <person name="LaButti K.M."/>
            <person name="Schmutz J."/>
            <person name="Jabbour D."/>
            <person name="Luo H."/>
            <person name="Baker S.E."/>
            <person name="Pisabarro A.G."/>
            <person name="Walton J.D."/>
            <person name="Blanchette R.A."/>
            <person name="Henrissat B."/>
            <person name="Martin F."/>
            <person name="Cullen D."/>
            <person name="Hibbett D.S."/>
            <person name="Grigoriev I.V."/>
        </authorList>
    </citation>
    <scope>NUCLEOTIDE SEQUENCE [LARGE SCALE GENOMIC DNA]</scope>
    <source>
        <strain evidence="3">CBS 339.88</strain>
    </source>
</reference>
<evidence type="ECO:0000313" key="2">
    <source>
        <dbReference type="EMBL" id="KDR71463.1"/>
    </source>
</evidence>
<feature type="transmembrane region" description="Helical" evidence="1">
    <location>
        <begin position="60"/>
        <end position="87"/>
    </location>
</feature>
<keyword evidence="1" id="KW-0472">Membrane</keyword>
<keyword evidence="1" id="KW-1133">Transmembrane helix</keyword>
<feature type="transmembrane region" description="Helical" evidence="1">
    <location>
        <begin position="27"/>
        <end position="48"/>
    </location>
</feature>
<protein>
    <submittedName>
        <fullName evidence="2">Uncharacterized protein</fullName>
    </submittedName>
</protein>
<organism evidence="2 3">
    <name type="scientific">Galerina marginata (strain CBS 339.88)</name>
    <dbReference type="NCBI Taxonomy" id="685588"/>
    <lineage>
        <taxon>Eukaryota</taxon>
        <taxon>Fungi</taxon>
        <taxon>Dikarya</taxon>
        <taxon>Basidiomycota</taxon>
        <taxon>Agaricomycotina</taxon>
        <taxon>Agaricomycetes</taxon>
        <taxon>Agaricomycetidae</taxon>
        <taxon>Agaricales</taxon>
        <taxon>Agaricineae</taxon>
        <taxon>Strophariaceae</taxon>
        <taxon>Galerina</taxon>
    </lineage>
</organism>
<feature type="transmembrane region" description="Helical" evidence="1">
    <location>
        <begin position="107"/>
        <end position="129"/>
    </location>
</feature>
<sequence length="455" mass="49108">MSGDPLSGSPLEFAVISSEKSWYLGQYFSAILLGAQISLAIQSTYYLAQGPHSLRKKAFFIAYSIILAILLVIAVSSTQVIGFLMWITNRDIPGGPEAYLIDTAFSGWVDALSTSALIASNFIGDAMLLYRCYILLPDYRFVVIPVLLFITSNVLGILTVVESALPSASFFAGRVQTFGVTWVALTVAFNVVVTSLICGRIIVAHMSIKRLGVADHAAERWGIIAILIESALPFSVAGIVHAILYGLSNQWVVLIGDVWGSMTGLSPQLIILRVAMGRAWTKEEVSATNGVLNQGNIPPQNPTFNLRPQDKPEQPDLPNINLTPACPFLALAENVLCIFSLRITVLGGPIEMGIGHAQGSMQFGYTLTVNLHWYALVEAVQRCARPLASATSYPSLVPADTHTPQAPSLVVRRRLNPYAVNNHNMRTAARAHHVDLAHLAGGSTHTSCWTSQGGA</sequence>
<feature type="transmembrane region" description="Helical" evidence="1">
    <location>
        <begin position="181"/>
        <end position="203"/>
    </location>
</feature>
<dbReference type="HOGENOM" id="CLU_601349_0_0_1"/>
<proteinExistence type="predicted"/>
<accession>A0A067SXK7</accession>
<dbReference type="STRING" id="685588.A0A067SXK7"/>
<feature type="transmembrane region" description="Helical" evidence="1">
    <location>
        <begin position="141"/>
        <end position="161"/>
    </location>
</feature>
<dbReference type="Proteomes" id="UP000027222">
    <property type="component" value="Unassembled WGS sequence"/>
</dbReference>
<feature type="transmembrane region" description="Helical" evidence="1">
    <location>
        <begin position="223"/>
        <end position="245"/>
    </location>
</feature>
<dbReference type="EMBL" id="KL142392">
    <property type="protein sequence ID" value="KDR71463.1"/>
    <property type="molecule type" value="Genomic_DNA"/>
</dbReference>
<evidence type="ECO:0000256" key="1">
    <source>
        <dbReference type="SAM" id="Phobius"/>
    </source>
</evidence>
<gene>
    <name evidence="2" type="ORF">GALMADRAFT_281748</name>
</gene>
<keyword evidence="1" id="KW-0812">Transmembrane</keyword>
<keyword evidence="3" id="KW-1185">Reference proteome</keyword>
<name>A0A067SXK7_GALM3</name>
<dbReference type="AlphaFoldDB" id="A0A067SXK7"/>